<organism evidence="1 2">
    <name type="scientific">Providencia rettgeri</name>
    <dbReference type="NCBI Taxonomy" id="587"/>
    <lineage>
        <taxon>Bacteria</taxon>
        <taxon>Pseudomonadati</taxon>
        <taxon>Pseudomonadota</taxon>
        <taxon>Gammaproteobacteria</taxon>
        <taxon>Enterobacterales</taxon>
        <taxon>Morganellaceae</taxon>
        <taxon>Providencia</taxon>
    </lineage>
</organism>
<accession>A0A939NBF0</accession>
<evidence type="ECO:0000313" key="1">
    <source>
        <dbReference type="EMBL" id="MBO1916563.1"/>
    </source>
</evidence>
<evidence type="ECO:0000313" key="2">
    <source>
        <dbReference type="Proteomes" id="UP000664477"/>
    </source>
</evidence>
<dbReference type="AlphaFoldDB" id="A0A939NBF0"/>
<gene>
    <name evidence="1" type="ORF">J4727_17675</name>
</gene>
<proteinExistence type="predicted"/>
<sequence length="94" mass="11164">MKRRNTIATYISIRRHQEANKPELPKSATLAERIMWDANKDDAEWRHEIIAHVPDFLAIYFATKYAKIFKNQVVVVPMNFYAKPLRMYCHDLNV</sequence>
<reference evidence="1" key="1">
    <citation type="submission" date="2021-03" db="EMBL/GenBank/DDBJ databases">
        <title>Molecular epidemiology and mechanisms of colistin and carbapenem resistance in Enterobacteriaceae from clinical isolates, the environment and porcine samples in Pretoria, South Africa.</title>
        <authorList>
            <person name="Bogoshi D."/>
            <person name="Mbelle N.M."/>
            <person name="Naidoo V."/>
            <person name="Osei Sekyere J."/>
        </authorList>
    </citation>
    <scope>NUCLEOTIDE SEQUENCE</scope>
    <source>
        <strain evidence="1">C052</strain>
    </source>
</reference>
<dbReference type="EMBL" id="JAGETQ010000151">
    <property type="protein sequence ID" value="MBO1916563.1"/>
    <property type="molecule type" value="Genomic_DNA"/>
</dbReference>
<dbReference type="Proteomes" id="UP000664477">
    <property type="component" value="Unassembled WGS sequence"/>
</dbReference>
<protein>
    <submittedName>
        <fullName evidence="1">Uncharacterized protein</fullName>
    </submittedName>
</protein>
<comment type="caution">
    <text evidence="1">The sequence shown here is derived from an EMBL/GenBank/DDBJ whole genome shotgun (WGS) entry which is preliminary data.</text>
</comment>
<name>A0A939NBF0_PRORE</name>